<accession>A0A380C196</accession>
<feature type="transmembrane region" description="Helical" evidence="8">
    <location>
        <begin position="206"/>
        <end position="226"/>
    </location>
</feature>
<dbReference type="GO" id="GO:0033214">
    <property type="term" value="P:siderophore-iron import into cell"/>
    <property type="evidence" value="ECO:0007669"/>
    <property type="project" value="TreeGrafter"/>
</dbReference>
<reference evidence="9 10" key="1">
    <citation type="submission" date="2018-06" db="EMBL/GenBank/DDBJ databases">
        <authorList>
            <consortium name="Pathogen Informatics"/>
            <person name="Doyle S."/>
        </authorList>
    </citation>
    <scope>NUCLEOTIDE SEQUENCE [LARGE SCALE GENOMIC DNA]</scope>
    <source>
        <strain evidence="9 10">NCTC11388</strain>
    </source>
</reference>
<keyword evidence="4" id="KW-1003">Cell membrane</keyword>
<feature type="transmembrane region" description="Helical" evidence="8">
    <location>
        <begin position="6"/>
        <end position="25"/>
    </location>
</feature>
<dbReference type="Gene3D" id="1.10.3470.10">
    <property type="entry name" value="ABC transporter involved in vitamin B12 uptake, BtuC"/>
    <property type="match status" value="1"/>
</dbReference>
<evidence type="ECO:0000256" key="5">
    <source>
        <dbReference type="ARBA" id="ARBA00022692"/>
    </source>
</evidence>
<feature type="transmembrane region" description="Helical" evidence="8">
    <location>
        <begin position="163"/>
        <end position="185"/>
    </location>
</feature>
<name>A0A380C196_SPHSI</name>
<dbReference type="PANTHER" id="PTHR30472:SF25">
    <property type="entry name" value="ABC TRANSPORTER PERMEASE PROTEIN MJ0876-RELATED"/>
    <property type="match status" value="1"/>
</dbReference>
<evidence type="ECO:0000256" key="8">
    <source>
        <dbReference type="SAM" id="Phobius"/>
    </source>
</evidence>
<evidence type="ECO:0000256" key="7">
    <source>
        <dbReference type="ARBA" id="ARBA00023136"/>
    </source>
</evidence>
<evidence type="ECO:0000256" key="1">
    <source>
        <dbReference type="ARBA" id="ARBA00004651"/>
    </source>
</evidence>
<feature type="transmembrane region" description="Helical" evidence="8">
    <location>
        <begin position="252"/>
        <end position="281"/>
    </location>
</feature>
<sequence length="347" mass="36606">MSGMKYILIYSLLSILLILVLIFSLGMGSIRIPSQDVVVILLQKLHLFSDRPMDELNANVIYQIRLPRILLGVLVGAALGVSGAAIQGVFRNPLAEPGLMGISTGASLFAAIVISFEAALAAAVSAAFNSYMLAFAAFLGASLAVFFVYRISITDGKPHIATMLLAGIAINAFAGALTGLLSYLATEQQLRSITFWSLGSLAGANWDNIKVLFPCVLLPILALPFFGKKLNVFALGESQAEMMGVNTGKLKVLVITFSTLAVGAAVAFSGVISFVGLLVPHAIRLVGGVDNRYVLVASALAGALVLTLSDLVARTIIQPLELPIGVITALLGTPVFLYILIRDKSKM</sequence>
<dbReference type="GO" id="GO:0022857">
    <property type="term" value="F:transmembrane transporter activity"/>
    <property type="evidence" value="ECO:0007669"/>
    <property type="project" value="InterPro"/>
</dbReference>
<keyword evidence="6 8" id="KW-1133">Transmembrane helix</keyword>
<dbReference type="RefSeq" id="WP_115170028.1">
    <property type="nucleotide sequence ID" value="NZ_JBPFQM010000001.1"/>
</dbReference>
<proteinExistence type="inferred from homology"/>
<feature type="transmembrane region" description="Helical" evidence="8">
    <location>
        <begin position="322"/>
        <end position="341"/>
    </location>
</feature>
<dbReference type="FunFam" id="1.10.3470.10:FF:000001">
    <property type="entry name" value="Vitamin B12 ABC transporter permease BtuC"/>
    <property type="match status" value="1"/>
</dbReference>
<evidence type="ECO:0000256" key="4">
    <source>
        <dbReference type="ARBA" id="ARBA00022475"/>
    </source>
</evidence>
<protein>
    <submittedName>
        <fullName evidence="9">Iron-uptake system permease protein FeuC</fullName>
    </submittedName>
</protein>
<organism evidence="9 10">
    <name type="scientific">Sphingobacterium spiritivorum</name>
    <name type="common">Flavobacterium spiritivorum</name>
    <dbReference type="NCBI Taxonomy" id="258"/>
    <lineage>
        <taxon>Bacteria</taxon>
        <taxon>Pseudomonadati</taxon>
        <taxon>Bacteroidota</taxon>
        <taxon>Sphingobacteriia</taxon>
        <taxon>Sphingobacteriales</taxon>
        <taxon>Sphingobacteriaceae</taxon>
        <taxon>Sphingobacterium</taxon>
    </lineage>
</organism>
<dbReference type="CDD" id="cd06550">
    <property type="entry name" value="TM_ABC_iron-siderophores_like"/>
    <property type="match status" value="1"/>
</dbReference>
<keyword evidence="7 8" id="KW-0472">Membrane</keyword>
<evidence type="ECO:0000313" key="10">
    <source>
        <dbReference type="Proteomes" id="UP000254893"/>
    </source>
</evidence>
<dbReference type="Proteomes" id="UP000254893">
    <property type="component" value="Unassembled WGS sequence"/>
</dbReference>
<feature type="transmembrane region" description="Helical" evidence="8">
    <location>
        <begin position="102"/>
        <end position="124"/>
    </location>
</feature>
<dbReference type="InterPro" id="IPR037294">
    <property type="entry name" value="ABC_BtuC-like"/>
</dbReference>
<evidence type="ECO:0000256" key="6">
    <source>
        <dbReference type="ARBA" id="ARBA00022989"/>
    </source>
</evidence>
<comment type="subcellular location">
    <subcellularLocation>
        <location evidence="1">Cell membrane</location>
        <topology evidence="1">Multi-pass membrane protein</topology>
    </subcellularLocation>
</comment>
<evidence type="ECO:0000256" key="2">
    <source>
        <dbReference type="ARBA" id="ARBA00007935"/>
    </source>
</evidence>
<keyword evidence="5 8" id="KW-0812">Transmembrane</keyword>
<evidence type="ECO:0000256" key="3">
    <source>
        <dbReference type="ARBA" id="ARBA00022448"/>
    </source>
</evidence>
<keyword evidence="3" id="KW-0813">Transport</keyword>
<feature type="transmembrane region" description="Helical" evidence="8">
    <location>
        <begin position="69"/>
        <end position="90"/>
    </location>
</feature>
<feature type="transmembrane region" description="Helical" evidence="8">
    <location>
        <begin position="131"/>
        <end position="151"/>
    </location>
</feature>
<evidence type="ECO:0000313" key="9">
    <source>
        <dbReference type="EMBL" id="SUJ10355.1"/>
    </source>
</evidence>
<dbReference type="SUPFAM" id="SSF81345">
    <property type="entry name" value="ABC transporter involved in vitamin B12 uptake, BtuC"/>
    <property type="match status" value="1"/>
</dbReference>
<dbReference type="InterPro" id="IPR000522">
    <property type="entry name" value="ABC_transptr_permease_BtuC"/>
</dbReference>
<dbReference type="EMBL" id="UGYW01000002">
    <property type="protein sequence ID" value="SUJ10355.1"/>
    <property type="molecule type" value="Genomic_DNA"/>
</dbReference>
<gene>
    <name evidence="9" type="primary">feuC_1</name>
    <name evidence="9" type="ORF">NCTC11388_02060</name>
</gene>
<feature type="transmembrane region" description="Helical" evidence="8">
    <location>
        <begin position="293"/>
        <end position="316"/>
    </location>
</feature>
<dbReference type="PANTHER" id="PTHR30472">
    <property type="entry name" value="FERRIC ENTEROBACTIN TRANSPORT SYSTEM PERMEASE PROTEIN"/>
    <property type="match status" value="1"/>
</dbReference>
<comment type="similarity">
    <text evidence="2">Belongs to the binding-protein-dependent transport system permease family. FecCD subfamily.</text>
</comment>
<dbReference type="GO" id="GO:0005886">
    <property type="term" value="C:plasma membrane"/>
    <property type="evidence" value="ECO:0007669"/>
    <property type="project" value="UniProtKB-SubCell"/>
</dbReference>
<dbReference type="Pfam" id="PF01032">
    <property type="entry name" value="FecCD"/>
    <property type="match status" value="1"/>
</dbReference>
<dbReference type="AlphaFoldDB" id="A0A380C196"/>